<dbReference type="EC" id="3.1.3.89" evidence="8"/>
<comment type="similarity">
    <text evidence="6">Belongs to the HDDC2 family.</text>
</comment>
<evidence type="ECO:0000313" key="15">
    <source>
        <dbReference type="Proteomes" id="UP000008743"/>
    </source>
</evidence>
<evidence type="ECO:0000259" key="13">
    <source>
        <dbReference type="SMART" id="SM00471"/>
    </source>
</evidence>
<dbReference type="PANTHER" id="PTHR11845:SF13">
    <property type="entry name" value="5'-DEOXYNUCLEOTIDASE HDDC2"/>
    <property type="match status" value="1"/>
</dbReference>
<dbReference type="PhylomeDB" id="A0A0D2W0B0"/>
<organism evidence="14 15">
    <name type="scientific">Capsaspora owczarzaki (strain ATCC 30864)</name>
    <dbReference type="NCBI Taxonomy" id="595528"/>
    <lineage>
        <taxon>Eukaryota</taxon>
        <taxon>Filasterea</taxon>
        <taxon>Capsaspora</taxon>
    </lineage>
</organism>
<keyword evidence="11" id="KW-0460">Magnesium</keyword>
<accession>A0A0D2W0B0</accession>
<dbReference type="AlphaFoldDB" id="A0A0D2W0B0"/>
<feature type="compositionally biased region" description="Low complexity" evidence="12">
    <location>
        <begin position="191"/>
        <end position="207"/>
    </location>
</feature>
<comment type="function">
    <text evidence="5">Catalyzes the dephosphorylation of the nucleoside 5'-monophosphates deoxyadenosine monophosphate (dAMP), deoxycytidine monophosphate (dCMP), deoxyguanosine monophosphate (dGMP) and deoxythymidine monophosphate (dTMP).</text>
</comment>
<dbReference type="FunCoup" id="A0A0D2W0B0">
    <property type="interactions" value="127"/>
</dbReference>
<proteinExistence type="inferred from homology"/>
<reference evidence="15" key="1">
    <citation type="submission" date="2011-02" db="EMBL/GenBank/DDBJ databases">
        <title>The Genome Sequence of Capsaspora owczarzaki ATCC 30864.</title>
        <authorList>
            <person name="Russ C."/>
            <person name="Cuomo C."/>
            <person name="Burger G."/>
            <person name="Gray M.W."/>
            <person name="Holland P.W.H."/>
            <person name="King N."/>
            <person name="Lang F.B.F."/>
            <person name="Roger A.J."/>
            <person name="Ruiz-Trillo I."/>
            <person name="Young S.K."/>
            <person name="Zeng Q."/>
            <person name="Gargeya S."/>
            <person name="Alvarado L."/>
            <person name="Berlin A."/>
            <person name="Chapman S.B."/>
            <person name="Chen Z."/>
            <person name="Freedman E."/>
            <person name="Gellesch M."/>
            <person name="Goldberg J."/>
            <person name="Griggs A."/>
            <person name="Gujja S."/>
            <person name="Heilman E."/>
            <person name="Heiman D."/>
            <person name="Howarth C."/>
            <person name="Mehta T."/>
            <person name="Neiman D."/>
            <person name="Pearson M."/>
            <person name="Roberts A."/>
            <person name="Saif S."/>
            <person name="Shea T."/>
            <person name="Shenoy N."/>
            <person name="Sisk P."/>
            <person name="Stolte C."/>
            <person name="Sykes S."/>
            <person name="White J."/>
            <person name="Yandava C."/>
            <person name="Haas B."/>
            <person name="Nusbaum C."/>
            <person name="Birren B."/>
        </authorList>
    </citation>
    <scope>NUCLEOTIDE SEQUENCE</scope>
    <source>
        <strain evidence="15">ATCC 30864</strain>
    </source>
</reference>
<comment type="cofactor">
    <cofactor evidence="2">
        <name>Mn(2+)</name>
        <dbReference type="ChEBI" id="CHEBI:29035"/>
    </cofactor>
</comment>
<evidence type="ECO:0000256" key="4">
    <source>
        <dbReference type="ARBA" id="ARBA00001946"/>
    </source>
</evidence>
<dbReference type="GO" id="GO:0046872">
    <property type="term" value="F:metal ion binding"/>
    <property type="evidence" value="ECO:0007669"/>
    <property type="project" value="UniProtKB-KW"/>
</dbReference>
<dbReference type="InterPro" id="IPR003607">
    <property type="entry name" value="HD/PDEase_dom"/>
</dbReference>
<dbReference type="PANTHER" id="PTHR11845">
    <property type="entry name" value="5'-DEOXYNUCLEOTIDASE HDDC2"/>
    <property type="match status" value="1"/>
</dbReference>
<dbReference type="GO" id="GO:0002953">
    <property type="term" value="F:5'-deoxynucleotidase activity"/>
    <property type="evidence" value="ECO:0007669"/>
    <property type="project" value="UniProtKB-EC"/>
</dbReference>
<dbReference type="STRING" id="595528.A0A0D2W0B0"/>
<dbReference type="EMBL" id="KE346374">
    <property type="protein sequence ID" value="KJE97602.1"/>
    <property type="molecule type" value="Genomic_DNA"/>
</dbReference>
<name>A0A0D2W0B0_CAPO3</name>
<dbReference type="RefSeq" id="XP_004343290.1">
    <property type="nucleotide sequence ID" value="XM_004343240.2"/>
</dbReference>
<comment type="subunit">
    <text evidence="7">Homodimer.</text>
</comment>
<evidence type="ECO:0000256" key="3">
    <source>
        <dbReference type="ARBA" id="ARBA00001941"/>
    </source>
</evidence>
<evidence type="ECO:0000256" key="6">
    <source>
        <dbReference type="ARBA" id="ARBA00009999"/>
    </source>
</evidence>
<evidence type="ECO:0000256" key="2">
    <source>
        <dbReference type="ARBA" id="ARBA00001936"/>
    </source>
</evidence>
<dbReference type="SUPFAM" id="SSF109604">
    <property type="entry name" value="HD-domain/PDEase-like"/>
    <property type="match status" value="1"/>
</dbReference>
<evidence type="ECO:0000256" key="7">
    <source>
        <dbReference type="ARBA" id="ARBA00011738"/>
    </source>
</evidence>
<evidence type="ECO:0000256" key="9">
    <source>
        <dbReference type="ARBA" id="ARBA00022723"/>
    </source>
</evidence>
<dbReference type="InterPro" id="IPR039356">
    <property type="entry name" value="YfbR/HDDC2"/>
</dbReference>
<dbReference type="OMA" id="TWRLCLM"/>
<dbReference type="Pfam" id="PF13023">
    <property type="entry name" value="HD_3"/>
    <property type="match status" value="1"/>
</dbReference>
<keyword evidence="15" id="KW-1185">Reference proteome</keyword>
<evidence type="ECO:0000256" key="12">
    <source>
        <dbReference type="SAM" id="MobiDB-lite"/>
    </source>
</evidence>
<dbReference type="Gene3D" id="1.10.3210.10">
    <property type="entry name" value="Hypothetical protein af1432"/>
    <property type="match status" value="1"/>
</dbReference>
<evidence type="ECO:0000256" key="8">
    <source>
        <dbReference type="ARBA" id="ARBA00012964"/>
    </source>
</evidence>
<keyword evidence="10" id="KW-0378">Hydrolase</keyword>
<evidence type="ECO:0000256" key="1">
    <source>
        <dbReference type="ARBA" id="ARBA00001638"/>
    </source>
</evidence>
<gene>
    <name evidence="14" type="ORF">CAOG_007431</name>
</gene>
<dbReference type="InParanoid" id="A0A0D2W0B0"/>
<sequence length="207" mass="23249">MVDAAHALEFMLLCGRLKATPRTGWVNHGVRHPESIADHMHRMSLMAMIVPDQIDGQRCDRTRCAKIAMVHDLAESIVGDITPGDVRVTKQEKEKLERDAMTRICNETLQGSAQGQELLALWEEYEAASTVEARVVKDLDKFDMILQAWEYEQSDARPLELQPFFDSTKGRFTTDFVKPLVDMLNQKRQQSAAATATSSAGSAERQT</sequence>
<comment type="catalytic activity">
    <reaction evidence="1">
        <text>a 2'-deoxyribonucleoside 5'-phosphate + H2O = a 2'-deoxyribonucleoside + phosphate</text>
        <dbReference type="Rhea" id="RHEA:36167"/>
        <dbReference type="ChEBI" id="CHEBI:15377"/>
        <dbReference type="ChEBI" id="CHEBI:18274"/>
        <dbReference type="ChEBI" id="CHEBI:43474"/>
        <dbReference type="ChEBI" id="CHEBI:65317"/>
        <dbReference type="EC" id="3.1.3.89"/>
    </reaction>
</comment>
<comment type="cofactor">
    <cofactor evidence="4">
        <name>Mg(2+)</name>
        <dbReference type="ChEBI" id="CHEBI:18420"/>
    </cofactor>
</comment>
<dbReference type="InterPro" id="IPR006674">
    <property type="entry name" value="HD_domain"/>
</dbReference>
<evidence type="ECO:0000256" key="5">
    <source>
        <dbReference type="ARBA" id="ARBA00004074"/>
    </source>
</evidence>
<dbReference type="GO" id="GO:0005737">
    <property type="term" value="C:cytoplasm"/>
    <property type="evidence" value="ECO:0007669"/>
    <property type="project" value="TreeGrafter"/>
</dbReference>
<dbReference type="SMART" id="SM00471">
    <property type="entry name" value="HDc"/>
    <property type="match status" value="1"/>
</dbReference>
<dbReference type="Proteomes" id="UP000008743">
    <property type="component" value="Unassembled WGS sequence"/>
</dbReference>
<keyword evidence="9" id="KW-0479">Metal-binding</keyword>
<dbReference type="OrthoDB" id="10254258at2759"/>
<feature type="region of interest" description="Disordered" evidence="12">
    <location>
        <begin position="188"/>
        <end position="207"/>
    </location>
</feature>
<evidence type="ECO:0000256" key="10">
    <source>
        <dbReference type="ARBA" id="ARBA00022801"/>
    </source>
</evidence>
<feature type="domain" description="HD/PDEase" evidence="13">
    <location>
        <begin position="32"/>
        <end position="154"/>
    </location>
</feature>
<protein>
    <recommendedName>
        <fullName evidence="8">5'-deoxynucleotidase</fullName>
        <ecNumber evidence="8">3.1.3.89</ecNumber>
    </recommendedName>
</protein>
<evidence type="ECO:0000256" key="11">
    <source>
        <dbReference type="ARBA" id="ARBA00022842"/>
    </source>
</evidence>
<evidence type="ECO:0000313" key="14">
    <source>
        <dbReference type="EMBL" id="KJE97602.1"/>
    </source>
</evidence>
<dbReference type="GO" id="GO:0009159">
    <property type="term" value="P:deoxyribonucleoside monophosphate catabolic process"/>
    <property type="evidence" value="ECO:0007669"/>
    <property type="project" value="UniProtKB-ARBA"/>
</dbReference>
<dbReference type="FunFam" id="1.10.3210.10:FF:000011">
    <property type="entry name" value="HD domain-containing protein 2"/>
    <property type="match status" value="1"/>
</dbReference>
<dbReference type="eggNOG" id="KOG3197">
    <property type="taxonomic scope" value="Eukaryota"/>
</dbReference>
<comment type="cofactor">
    <cofactor evidence="3">
        <name>Co(2+)</name>
        <dbReference type="ChEBI" id="CHEBI:48828"/>
    </cofactor>
</comment>